<keyword evidence="2" id="KW-0547">Nucleotide-binding</keyword>
<evidence type="ECO:0000313" key="6">
    <source>
        <dbReference type="Proteomes" id="UP000230423"/>
    </source>
</evidence>
<sequence length="78" mass="9239">MTSYFGYDVQFIMNITDIDDKIIKRARQRHLLAKYLESNKETPSVEKIVEDVVAALENFRNKYESEVDVDKKKMYETS</sequence>
<evidence type="ECO:0000256" key="1">
    <source>
        <dbReference type="ARBA" id="ARBA00022598"/>
    </source>
</evidence>
<gene>
    <name evidence="5" type="ORF">TELCIR_23709</name>
</gene>
<proteinExistence type="predicted"/>
<accession>A0A2G9TAB6</accession>
<organism evidence="5 6">
    <name type="scientific">Teladorsagia circumcincta</name>
    <name type="common">Brown stomach worm</name>
    <name type="synonym">Ostertagia circumcincta</name>
    <dbReference type="NCBI Taxonomy" id="45464"/>
    <lineage>
        <taxon>Eukaryota</taxon>
        <taxon>Metazoa</taxon>
        <taxon>Ecdysozoa</taxon>
        <taxon>Nematoda</taxon>
        <taxon>Chromadorea</taxon>
        <taxon>Rhabditida</taxon>
        <taxon>Rhabditina</taxon>
        <taxon>Rhabditomorpha</taxon>
        <taxon>Strongyloidea</taxon>
        <taxon>Trichostrongylidae</taxon>
        <taxon>Teladorsagia</taxon>
    </lineage>
</organism>
<dbReference type="GO" id="GO:0016874">
    <property type="term" value="F:ligase activity"/>
    <property type="evidence" value="ECO:0007669"/>
    <property type="project" value="UniProtKB-KW"/>
</dbReference>
<evidence type="ECO:0000256" key="3">
    <source>
        <dbReference type="ARBA" id="ARBA00022840"/>
    </source>
</evidence>
<dbReference type="OrthoDB" id="438179at2759"/>
<dbReference type="InterPro" id="IPR014729">
    <property type="entry name" value="Rossmann-like_a/b/a_fold"/>
</dbReference>
<dbReference type="Proteomes" id="UP000230423">
    <property type="component" value="Unassembled WGS sequence"/>
</dbReference>
<evidence type="ECO:0000256" key="2">
    <source>
        <dbReference type="ARBA" id="ARBA00022741"/>
    </source>
</evidence>
<keyword evidence="1" id="KW-0436">Ligase</keyword>
<protein>
    <recommendedName>
        <fullName evidence="4">tRNA synthetases class I catalytic domain-containing protein</fullName>
    </recommendedName>
</protein>
<name>A0A2G9TAB6_TELCI</name>
<dbReference type="GO" id="GO:0005524">
    <property type="term" value="F:ATP binding"/>
    <property type="evidence" value="ECO:0007669"/>
    <property type="project" value="UniProtKB-KW"/>
</dbReference>
<reference evidence="5 6" key="1">
    <citation type="submission" date="2015-09" db="EMBL/GenBank/DDBJ databases">
        <title>Draft genome of the parasitic nematode Teladorsagia circumcincta isolate WARC Sus (inbred).</title>
        <authorList>
            <person name="Mitreva M."/>
        </authorList>
    </citation>
    <scope>NUCLEOTIDE SEQUENCE [LARGE SCALE GENOMIC DNA]</scope>
    <source>
        <strain evidence="5 6">S</strain>
    </source>
</reference>
<dbReference type="Pfam" id="PF01406">
    <property type="entry name" value="tRNA-synt_1e"/>
    <property type="match status" value="1"/>
</dbReference>
<dbReference type="InterPro" id="IPR032678">
    <property type="entry name" value="tRNA-synt_1_cat_dom"/>
</dbReference>
<feature type="non-terminal residue" evidence="5">
    <location>
        <position position="78"/>
    </location>
</feature>
<dbReference type="SUPFAM" id="SSF52374">
    <property type="entry name" value="Nucleotidylyl transferase"/>
    <property type="match status" value="1"/>
</dbReference>
<feature type="domain" description="tRNA synthetases class I catalytic" evidence="4">
    <location>
        <begin position="3"/>
        <end position="42"/>
    </location>
</feature>
<evidence type="ECO:0000313" key="5">
    <source>
        <dbReference type="EMBL" id="PIO54916.1"/>
    </source>
</evidence>
<dbReference type="AlphaFoldDB" id="A0A2G9TAB6"/>
<keyword evidence="6" id="KW-1185">Reference proteome</keyword>
<dbReference type="EMBL" id="KZ390972">
    <property type="protein sequence ID" value="PIO54916.1"/>
    <property type="molecule type" value="Genomic_DNA"/>
</dbReference>
<keyword evidence="3" id="KW-0067">ATP-binding</keyword>
<dbReference type="Gene3D" id="3.40.50.620">
    <property type="entry name" value="HUPs"/>
    <property type="match status" value="1"/>
</dbReference>
<evidence type="ECO:0000259" key="4">
    <source>
        <dbReference type="Pfam" id="PF01406"/>
    </source>
</evidence>